<evidence type="ECO:0000313" key="6">
    <source>
        <dbReference type="EMBL" id="OGY98498.1"/>
    </source>
</evidence>
<dbReference type="GO" id="GO:0030026">
    <property type="term" value="P:intracellular manganese ion homeostasis"/>
    <property type="evidence" value="ECO:0007669"/>
    <property type="project" value="InterPro"/>
</dbReference>
<comment type="subcellular location">
    <subcellularLocation>
        <location evidence="1">Endomembrane system</location>
        <topology evidence="1">Multi-pass membrane protein</topology>
    </subcellularLocation>
</comment>
<sequence length="167" mass="17292">MNSAPSAQNAAYFRNFIFGVEDSLVSTVGLLAGIVAAGAARSQIILTGVVLICVEGFSMGVGSFLSERSAQEYMAESGGERMSARAAVIMLFSYCAAGLVPLFPYILWEPGTAFWLSIIFSIVALLALGLAGGRTTKTSVWKSGLRMALLGGIAIAIGAAVGTIFKG</sequence>
<feature type="transmembrane region" description="Helical" evidence="5">
    <location>
        <begin position="113"/>
        <end position="133"/>
    </location>
</feature>
<dbReference type="CDD" id="cd01059">
    <property type="entry name" value="CCC1_like"/>
    <property type="match status" value="1"/>
</dbReference>
<gene>
    <name evidence="6" type="ORF">A2855_01790</name>
</gene>
<accession>A0A1G2CAT8</accession>
<keyword evidence="3 5" id="KW-1133">Transmembrane helix</keyword>
<dbReference type="AlphaFoldDB" id="A0A1G2CAT8"/>
<evidence type="ECO:0000256" key="5">
    <source>
        <dbReference type="SAM" id="Phobius"/>
    </source>
</evidence>
<proteinExistence type="predicted"/>
<comment type="caution">
    <text evidence="6">The sequence shown here is derived from an EMBL/GenBank/DDBJ whole genome shotgun (WGS) entry which is preliminary data.</text>
</comment>
<evidence type="ECO:0000256" key="3">
    <source>
        <dbReference type="ARBA" id="ARBA00022989"/>
    </source>
</evidence>
<evidence type="ECO:0000256" key="4">
    <source>
        <dbReference type="ARBA" id="ARBA00023136"/>
    </source>
</evidence>
<dbReference type="GO" id="GO:0012505">
    <property type="term" value="C:endomembrane system"/>
    <property type="evidence" value="ECO:0007669"/>
    <property type="project" value="UniProtKB-SubCell"/>
</dbReference>
<feature type="transmembrane region" description="Helical" evidence="5">
    <location>
        <begin position="86"/>
        <end position="107"/>
    </location>
</feature>
<dbReference type="PANTHER" id="PTHR31851">
    <property type="entry name" value="FE(2+)/MN(2+) TRANSPORTER PCL1"/>
    <property type="match status" value="1"/>
</dbReference>
<feature type="transmembrane region" description="Helical" evidence="5">
    <location>
        <begin position="12"/>
        <end position="38"/>
    </location>
</feature>
<protein>
    <recommendedName>
        <fullName evidence="8">VIT family protein</fullName>
    </recommendedName>
</protein>
<dbReference type="Proteomes" id="UP000179059">
    <property type="component" value="Unassembled WGS sequence"/>
</dbReference>
<feature type="transmembrane region" description="Helical" evidence="5">
    <location>
        <begin position="44"/>
        <end position="65"/>
    </location>
</feature>
<keyword evidence="4 5" id="KW-0472">Membrane</keyword>
<evidence type="ECO:0000256" key="2">
    <source>
        <dbReference type="ARBA" id="ARBA00022692"/>
    </source>
</evidence>
<dbReference type="InterPro" id="IPR008217">
    <property type="entry name" value="Ccc1_fam"/>
</dbReference>
<evidence type="ECO:0008006" key="8">
    <source>
        <dbReference type="Google" id="ProtNLM"/>
    </source>
</evidence>
<name>A0A1G2CAT8_9BACT</name>
<evidence type="ECO:0000313" key="7">
    <source>
        <dbReference type="Proteomes" id="UP000179059"/>
    </source>
</evidence>
<organism evidence="6 7">
    <name type="scientific">Candidatus Liptonbacteria bacterium RIFCSPHIGHO2_01_FULL_57_28</name>
    <dbReference type="NCBI Taxonomy" id="1798647"/>
    <lineage>
        <taxon>Bacteria</taxon>
        <taxon>Candidatus Liptoniibacteriota</taxon>
    </lineage>
</organism>
<evidence type="ECO:0000256" key="1">
    <source>
        <dbReference type="ARBA" id="ARBA00004127"/>
    </source>
</evidence>
<dbReference type="GO" id="GO:0005384">
    <property type="term" value="F:manganese ion transmembrane transporter activity"/>
    <property type="evidence" value="ECO:0007669"/>
    <property type="project" value="InterPro"/>
</dbReference>
<dbReference type="EMBL" id="MHKX01000007">
    <property type="protein sequence ID" value="OGY98498.1"/>
    <property type="molecule type" value="Genomic_DNA"/>
</dbReference>
<dbReference type="STRING" id="1798647.A2855_01790"/>
<keyword evidence="2 5" id="KW-0812">Transmembrane</keyword>
<feature type="transmembrane region" description="Helical" evidence="5">
    <location>
        <begin position="145"/>
        <end position="165"/>
    </location>
</feature>
<dbReference type="Pfam" id="PF01988">
    <property type="entry name" value="VIT1"/>
    <property type="match status" value="2"/>
</dbReference>
<reference evidence="6 7" key="1">
    <citation type="journal article" date="2016" name="Nat. Commun.">
        <title>Thousands of microbial genomes shed light on interconnected biogeochemical processes in an aquifer system.</title>
        <authorList>
            <person name="Anantharaman K."/>
            <person name="Brown C.T."/>
            <person name="Hug L.A."/>
            <person name="Sharon I."/>
            <person name="Castelle C.J."/>
            <person name="Probst A.J."/>
            <person name="Thomas B.C."/>
            <person name="Singh A."/>
            <person name="Wilkins M.J."/>
            <person name="Karaoz U."/>
            <person name="Brodie E.L."/>
            <person name="Williams K.H."/>
            <person name="Hubbard S.S."/>
            <person name="Banfield J.F."/>
        </authorList>
    </citation>
    <scope>NUCLEOTIDE SEQUENCE [LARGE SCALE GENOMIC DNA]</scope>
</reference>